<dbReference type="EMBL" id="JBBPBM010000155">
    <property type="protein sequence ID" value="KAK8503056.1"/>
    <property type="molecule type" value="Genomic_DNA"/>
</dbReference>
<evidence type="ECO:0000313" key="1">
    <source>
        <dbReference type="EMBL" id="KAK8503056.1"/>
    </source>
</evidence>
<comment type="caution">
    <text evidence="1">The sequence shown here is derived from an EMBL/GenBank/DDBJ whole genome shotgun (WGS) entry which is preliminary data.</text>
</comment>
<keyword evidence="2" id="KW-1185">Reference proteome</keyword>
<reference evidence="1 2" key="1">
    <citation type="journal article" date="2024" name="G3 (Bethesda)">
        <title>Genome assembly of Hibiscus sabdariffa L. provides insights into metabolisms of medicinal natural products.</title>
        <authorList>
            <person name="Kim T."/>
        </authorList>
    </citation>
    <scope>NUCLEOTIDE SEQUENCE [LARGE SCALE GENOMIC DNA]</scope>
    <source>
        <strain evidence="1">TK-2024</strain>
        <tissue evidence="1">Old leaves</tissue>
    </source>
</reference>
<evidence type="ECO:0000313" key="2">
    <source>
        <dbReference type="Proteomes" id="UP001472677"/>
    </source>
</evidence>
<accession>A0ABR2B7W3</accession>
<organism evidence="1 2">
    <name type="scientific">Hibiscus sabdariffa</name>
    <name type="common">roselle</name>
    <dbReference type="NCBI Taxonomy" id="183260"/>
    <lineage>
        <taxon>Eukaryota</taxon>
        <taxon>Viridiplantae</taxon>
        <taxon>Streptophyta</taxon>
        <taxon>Embryophyta</taxon>
        <taxon>Tracheophyta</taxon>
        <taxon>Spermatophyta</taxon>
        <taxon>Magnoliopsida</taxon>
        <taxon>eudicotyledons</taxon>
        <taxon>Gunneridae</taxon>
        <taxon>Pentapetalae</taxon>
        <taxon>rosids</taxon>
        <taxon>malvids</taxon>
        <taxon>Malvales</taxon>
        <taxon>Malvaceae</taxon>
        <taxon>Malvoideae</taxon>
        <taxon>Hibiscus</taxon>
    </lineage>
</organism>
<dbReference type="Proteomes" id="UP001472677">
    <property type="component" value="Unassembled WGS sequence"/>
</dbReference>
<sequence>MGVVHAEPLDEVVMEIGDDDILEASSAPKLVGVTSVMPIRDSPKESFDLVVRSTGGGKALSHSSPISARKELKLAAHGKYVVDHMKAHRQKDVAMRAVADVEEMNREISSIQKGNKELKETLE</sequence>
<proteinExistence type="predicted"/>
<gene>
    <name evidence="1" type="ORF">V6N12_011316</name>
</gene>
<protein>
    <submittedName>
        <fullName evidence="1">Uncharacterized protein</fullName>
    </submittedName>
</protein>
<name>A0ABR2B7W3_9ROSI</name>